<proteinExistence type="predicted"/>
<reference evidence="1" key="1">
    <citation type="submission" date="2020-08" db="EMBL/GenBank/DDBJ databases">
        <title>Multicomponent nature underlies the extraordinary mechanical properties of spider dragline silk.</title>
        <authorList>
            <person name="Kono N."/>
            <person name="Nakamura H."/>
            <person name="Mori M."/>
            <person name="Yoshida Y."/>
            <person name="Ohtoshi R."/>
            <person name="Malay A.D."/>
            <person name="Moran D.A.P."/>
            <person name="Tomita M."/>
            <person name="Numata K."/>
            <person name="Arakawa K."/>
        </authorList>
    </citation>
    <scope>NUCLEOTIDE SEQUENCE</scope>
</reference>
<feature type="non-terminal residue" evidence="1">
    <location>
        <position position="55"/>
    </location>
</feature>
<protein>
    <submittedName>
        <fullName evidence="1">Uncharacterized protein</fullName>
    </submittedName>
</protein>
<gene>
    <name evidence="1" type="ORF">NPIL_298161</name>
</gene>
<dbReference type="AlphaFoldDB" id="A0A8X6U370"/>
<dbReference type="EMBL" id="BMAW01070884">
    <property type="protein sequence ID" value="GFT75650.1"/>
    <property type="molecule type" value="Genomic_DNA"/>
</dbReference>
<accession>A0A8X6U370</accession>
<organism evidence="1 2">
    <name type="scientific">Nephila pilipes</name>
    <name type="common">Giant wood spider</name>
    <name type="synonym">Nephila maculata</name>
    <dbReference type="NCBI Taxonomy" id="299642"/>
    <lineage>
        <taxon>Eukaryota</taxon>
        <taxon>Metazoa</taxon>
        <taxon>Ecdysozoa</taxon>
        <taxon>Arthropoda</taxon>
        <taxon>Chelicerata</taxon>
        <taxon>Arachnida</taxon>
        <taxon>Araneae</taxon>
        <taxon>Araneomorphae</taxon>
        <taxon>Entelegynae</taxon>
        <taxon>Araneoidea</taxon>
        <taxon>Nephilidae</taxon>
        <taxon>Nephila</taxon>
    </lineage>
</organism>
<dbReference type="Proteomes" id="UP000887013">
    <property type="component" value="Unassembled WGS sequence"/>
</dbReference>
<evidence type="ECO:0000313" key="2">
    <source>
        <dbReference type="Proteomes" id="UP000887013"/>
    </source>
</evidence>
<name>A0A8X6U370_NEPPI</name>
<evidence type="ECO:0000313" key="1">
    <source>
        <dbReference type="EMBL" id="GFT75650.1"/>
    </source>
</evidence>
<sequence>MLRAVKWASGSQVSHQRYPATVRKRLQDVQVLRQRETISLKETRLSEATAEPQPP</sequence>
<comment type="caution">
    <text evidence="1">The sequence shown here is derived from an EMBL/GenBank/DDBJ whole genome shotgun (WGS) entry which is preliminary data.</text>
</comment>
<keyword evidence="2" id="KW-1185">Reference proteome</keyword>